<evidence type="ECO:0000313" key="2">
    <source>
        <dbReference type="Proteomes" id="UP000501076"/>
    </source>
</evidence>
<dbReference type="RefSeq" id="WP_171778911.1">
    <property type="nucleotide sequence ID" value="NZ_CP045273.1"/>
</dbReference>
<geneLocation type="plasmid" evidence="2">
    <name>pfdu301a</name>
</geneLocation>
<dbReference type="EMBL" id="CP045273">
    <property type="protein sequence ID" value="QJX80911.1"/>
    <property type="molecule type" value="Genomic_DNA"/>
</dbReference>
<dbReference type="AlphaFoldDB" id="A0A6M6E1I5"/>
<protein>
    <submittedName>
        <fullName evidence="1">Uncharacterized protein</fullName>
    </submittedName>
</protein>
<proteinExistence type="predicted"/>
<gene>
    <name evidence="1" type="ORF">FDZ14_33000</name>
</gene>
<evidence type="ECO:0000313" key="1">
    <source>
        <dbReference type="EMBL" id="QJX80911.1"/>
    </source>
</evidence>
<reference evidence="1 2" key="1">
    <citation type="submission" date="2019-10" db="EMBL/GenBank/DDBJ databases">
        <title>Complete genome sequences for adaption low water activity.</title>
        <authorList>
            <person name="Zhao L."/>
            <person name="Zhong J."/>
        </authorList>
    </citation>
    <scope>NUCLEOTIDE SEQUENCE [LARGE SCALE GENOMIC DNA]</scope>
    <source>
        <strain evidence="1 2">FDU301</strain>
        <plasmid evidence="2">pfdu301a</plasmid>
    </source>
</reference>
<accession>A0A6M6E1I5</accession>
<name>A0A6M6E1I5_PRIMG</name>
<keyword evidence="1" id="KW-0614">Plasmid</keyword>
<organism evidence="1 2">
    <name type="scientific">Priestia megaterium</name>
    <name type="common">Bacillus megaterium</name>
    <dbReference type="NCBI Taxonomy" id="1404"/>
    <lineage>
        <taxon>Bacteria</taxon>
        <taxon>Bacillati</taxon>
        <taxon>Bacillota</taxon>
        <taxon>Bacilli</taxon>
        <taxon>Bacillales</taxon>
        <taxon>Bacillaceae</taxon>
        <taxon>Priestia</taxon>
    </lineage>
</organism>
<sequence>MQRKLDEMLNQLERELYKKKDYIVLFPRLSSQISSWISLNAPHLELGNPVRAIELALKQIEFSLDFSDTERLVGILGEDFRDKLQYWSKLGIVLSATYTFNTECICEIKHYSFNDRLGFAQWKKHIKDNDLQLRLTFGEPLIDVFKEWRERRVKDIEGRYNEKLYELAVLLKNEFDNDFLKILDKCFS</sequence>
<dbReference type="Proteomes" id="UP000501076">
    <property type="component" value="Plasmid pFDU301A"/>
</dbReference>